<gene>
    <name evidence="2" type="ORF">ONB1V03_LOCUS19886</name>
    <name evidence="3" type="ORF">ONB1V03_LOCUS19906</name>
</gene>
<dbReference type="InterPro" id="IPR002413">
    <property type="entry name" value="V5_allergen-like"/>
</dbReference>
<protein>
    <recommendedName>
        <fullName evidence="1">SCP domain-containing protein</fullName>
    </recommendedName>
</protein>
<dbReference type="PROSITE" id="PS01009">
    <property type="entry name" value="CRISP_1"/>
    <property type="match status" value="1"/>
</dbReference>
<feature type="domain" description="SCP" evidence="1">
    <location>
        <begin position="33"/>
        <end position="78"/>
    </location>
</feature>
<dbReference type="EMBL" id="CAJPVJ010031942">
    <property type="protein sequence ID" value="CAG2180463.1"/>
    <property type="molecule type" value="Genomic_DNA"/>
</dbReference>
<dbReference type="EMBL" id="CAJPVJ010032054">
    <property type="protein sequence ID" value="CAG2180483.1"/>
    <property type="molecule type" value="Genomic_DNA"/>
</dbReference>
<dbReference type="PANTHER" id="PTHR10334">
    <property type="entry name" value="CYSTEINE-RICH SECRETORY PROTEIN-RELATED"/>
    <property type="match status" value="1"/>
</dbReference>
<sequence length="80" mass="9375">MAKKDGTNFFHPDDLEYGENLAWNSIVNVNCRVPLKLWYDEWKIYNFLKPNITSRNGHFTQVVWRETRKIGCGQAVSKGK</sequence>
<dbReference type="InterPro" id="IPR018244">
    <property type="entry name" value="Allrgn_V5/Tpx1_CS"/>
</dbReference>
<dbReference type="Pfam" id="PF00188">
    <property type="entry name" value="CAP"/>
    <property type="match status" value="1"/>
</dbReference>
<evidence type="ECO:0000313" key="2">
    <source>
        <dbReference type="EMBL" id="CAD7663326.1"/>
    </source>
</evidence>
<dbReference type="Gene3D" id="3.40.33.10">
    <property type="entry name" value="CAP"/>
    <property type="match status" value="1"/>
</dbReference>
<dbReference type="InterPro" id="IPR014044">
    <property type="entry name" value="CAP_dom"/>
</dbReference>
<dbReference type="AlphaFoldDB" id="A0A7R9MNU6"/>
<dbReference type="InterPro" id="IPR035940">
    <property type="entry name" value="CAP_sf"/>
</dbReference>
<dbReference type="SUPFAM" id="SSF55797">
    <property type="entry name" value="PR-1-like"/>
    <property type="match status" value="1"/>
</dbReference>
<name>A0A7R9MNU6_9ACAR</name>
<evidence type="ECO:0000313" key="3">
    <source>
        <dbReference type="EMBL" id="CAD7663346.1"/>
    </source>
</evidence>
<dbReference type="InterPro" id="IPR001283">
    <property type="entry name" value="CRISP-related"/>
</dbReference>
<dbReference type="Proteomes" id="UP000728032">
    <property type="component" value="Unassembled WGS sequence"/>
</dbReference>
<evidence type="ECO:0000313" key="4">
    <source>
        <dbReference type="Proteomes" id="UP000728032"/>
    </source>
</evidence>
<reference evidence="2" key="1">
    <citation type="submission" date="2020-11" db="EMBL/GenBank/DDBJ databases">
        <authorList>
            <person name="Tran Van P."/>
        </authorList>
    </citation>
    <scope>NUCLEOTIDE SEQUENCE</scope>
</reference>
<dbReference type="EMBL" id="OC946879">
    <property type="protein sequence ID" value="CAD7663346.1"/>
    <property type="molecule type" value="Genomic_DNA"/>
</dbReference>
<feature type="non-terminal residue" evidence="2">
    <location>
        <position position="1"/>
    </location>
</feature>
<dbReference type="EMBL" id="OC946767">
    <property type="protein sequence ID" value="CAD7663326.1"/>
    <property type="molecule type" value="Genomic_DNA"/>
</dbReference>
<accession>A0A7R9MNU6</accession>
<dbReference type="PRINTS" id="PR00838">
    <property type="entry name" value="V5ALLERGEN"/>
</dbReference>
<dbReference type="PRINTS" id="PR00837">
    <property type="entry name" value="V5TPXLIKE"/>
</dbReference>
<evidence type="ECO:0000259" key="1">
    <source>
        <dbReference type="Pfam" id="PF00188"/>
    </source>
</evidence>
<proteinExistence type="predicted"/>
<dbReference type="OrthoDB" id="6507808at2759"/>
<organism evidence="2">
    <name type="scientific">Oppiella nova</name>
    <dbReference type="NCBI Taxonomy" id="334625"/>
    <lineage>
        <taxon>Eukaryota</taxon>
        <taxon>Metazoa</taxon>
        <taxon>Ecdysozoa</taxon>
        <taxon>Arthropoda</taxon>
        <taxon>Chelicerata</taxon>
        <taxon>Arachnida</taxon>
        <taxon>Acari</taxon>
        <taxon>Acariformes</taxon>
        <taxon>Sarcoptiformes</taxon>
        <taxon>Oribatida</taxon>
        <taxon>Brachypylina</taxon>
        <taxon>Oppioidea</taxon>
        <taxon>Oppiidae</taxon>
        <taxon>Oppiella</taxon>
    </lineage>
</organism>
<keyword evidence="4" id="KW-1185">Reference proteome</keyword>
<dbReference type="GO" id="GO:0005576">
    <property type="term" value="C:extracellular region"/>
    <property type="evidence" value="ECO:0007669"/>
    <property type="project" value="InterPro"/>
</dbReference>